<evidence type="ECO:0000256" key="1">
    <source>
        <dbReference type="ARBA" id="ARBA00022737"/>
    </source>
</evidence>
<dbReference type="SMART" id="SM01088">
    <property type="entry name" value="Col_cuticle_N"/>
    <property type="match status" value="1"/>
</dbReference>
<feature type="compositionally biased region" description="Gly residues" evidence="2">
    <location>
        <begin position="165"/>
        <end position="174"/>
    </location>
</feature>
<gene>
    <name evidence="4" type="ORF">QR680_017078</name>
</gene>
<dbReference type="PANTHER" id="PTHR24637:SF236">
    <property type="entry name" value="NEMATODE CUTICLE COLLAGEN N-TERMINAL DOMAIN-CONTAINING PROTEIN"/>
    <property type="match status" value="1"/>
</dbReference>
<feature type="domain" description="Nematode cuticle collagen N-terminal" evidence="3">
    <location>
        <begin position="4"/>
        <end position="56"/>
    </location>
</feature>
<dbReference type="PANTHER" id="PTHR24637">
    <property type="entry name" value="COLLAGEN"/>
    <property type="match status" value="1"/>
</dbReference>
<protein>
    <recommendedName>
        <fullName evidence="3">Nematode cuticle collagen N-terminal domain-containing protein</fullName>
    </recommendedName>
</protein>
<dbReference type="AlphaFoldDB" id="A0AA39HD79"/>
<organism evidence="4 5">
    <name type="scientific">Steinernema hermaphroditum</name>
    <dbReference type="NCBI Taxonomy" id="289476"/>
    <lineage>
        <taxon>Eukaryota</taxon>
        <taxon>Metazoa</taxon>
        <taxon>Ecdysozoa</taxon>
        <taxon>Nematoda</taxon>
        <taxon>Chromadorea</taxon>
        <taxon>Rhabditida</taxon>
        <taxon>Tylenchina</taxon>
        <taxon>Panagrolaimomorpha</taxon>
        <taxon>Strongyloidoidea</taxon>
        <taxon>Steinernematidae</taxon>
        <taxon>Steinernema</taxon>
    </lineage>
</organism>
<name>A0AA39HD79_9BILA</name>
<keyword evidence="1" id="KW-0677">Repeat</keyword>
<evidence type="ECO:0000313" key="4">
    <source>
        <dbReference type="EMBL" id="KAK0403705.1"/>
    </source>
</evidence>
<evidence type="ECO:0000313" key="5">
    <source>
        <dbReference type="Proteomes" id="UP001175271"/>
    </source>
</evidence>
<evidence type="ECO:0000256" key="2">
    <source>
        <dbReference type="SAM" id="MobiDB-lite"/>
    </source>
</evidence>
<proteinExistence type="predicted"/>
<keyword evidence="5" id="KW-1185">Reference proteome</keyword>
<sequence length="464" mass="48597">MAKKVVAAASTASATVILYSLFAVFSLLRDIDGFYAEMMDEVDDFKKIANDAWGSMQLVQRVVPKREFGTIFGREKRYIGSFRAPQCQCGPQSQGCPPGPPGPSGQAGTPGEVGASGEDGKRGAPGVSLVYDSGNNGCIQCPIGPPGPPGPNGPVGFPGKDGQSGLPGSGGARGRPGAPGPSGDQGHPGTPGGVGLPGSPGQPGVRYLPSPGTKGPPGARGLLGNPGSEGRRAEPGESGPQGVGGLPGTSGTPGSDGLRGPQGPPGPPGPDASYCPCPVRSSRRYLTSSAAVHLPMYLRFALLLTFGSCALCLQYPQHVQRILHKTAHTSEPIDPNRKLPCCKDESGGGICRSMMNSDGRAFRKRCETEPDFSLVVCCKSCNSLGTPYRERAKTFLQPAANNTNCFDRMSEGFCRRFEKNAEVSNRRRWTCDTQNVRLAFRVCRATCGFCHLDWGNAPESQVCL</sequence>
<feature type="compositionally biased region" description="Pro residues" evidence="2">
    <location>
        <begin position="143"/>
        <end position="152"/>
    </location>
</feature>
<feature type="compositionally biased region" description="Gly residues" evidence="2">
    <location>
        <begin position="239"/>
        <end position="248"/>
    </location>
</feature>
<evidence type="ECO:0000259" key="3">
    <source>
        <dbReference type="SMART" id="SM01088"/>
    </source>
</evidence>
<feature type="compositionally biased region" description="Gly residues" evidence="2">
    <location>
        <begin position="189"/>
        <end position="198"/>
    </location>
</feature>
<dbReference type="Proteomes" id="UP001175271">
    <property type="component" value="Unassembled WGS sequence"/>
</dbReference>
<feature type="region of interest" description="Disordered" evidence="2">
    <location>
        <begin position="89"/>
        <end position="275"/>
    </location>
</feature>
<dbReference type="Gene3D" id="1.20.5.320">
    <property type="entry name" value="6-Phosphogluconate Dehydrogenase, domain 3"/>
    <property type="match status" value="1"/>
</dbReference>
<accession>A0AA39HD79</accession>
<dbReference type="InterPro" id="IPR002486">
    <property type="entry name" value="Col_cuticle_N"/>
</dbReference>
<comment type="caution">
    <text evidence="4">The sequence shown here is derived from an EMBL/GenBank/DDBJ whole genome shotgun (WGS) entry which is preliminary data.</text>
</comment>
<dbReference type="Pfam" id="PF01484">
    <property type="entry name" value="Col_cuticle_N"/>
    <property type="match status" value="1"/>
</dbReference>
<reference evidence="4" key="1">
    <citation type="submission" date="2023-06" db="EMBL/GenBank/DDBJ databases">
        <title>Genomic analysis of the entomopathogenic nematode Steinernema hermaphroditum.</title>
        <authorList>
            <person name="Schwarz E.M."/>
            <person name="Heppert J.K."/>
            <person name="Baniya A."/>
            <person name="Schwartz H.T."/>
            <person name="Tan C.-H."/>
            <person name="Antoshechkin I."/>
            <person name="Sternberg P.W."/>
            <person name="Goodrich-Blair H."/>
            <person name="Dillman A.R."/>
        </authorList>
    </citation>
    <scope>NUCLEOTIDE SEQUENCE</scope>
    <source>
        <strain evidence="4">PS9179</strain>
        <tissue evidence="4">Whole animal</tissue>
    </source>
</reference>
<dbReference type="EMBL" id="JAUCMV010000004">
    <property type="protein sequence ID" value="KAK0403705.1"/>
    <property type="molecule type" value="Genomic_DNA"/>
</dbReference>
<dbReference type="GO" id="GO:0042302">
    <property type="term" value="F:structural constituent of cuticle"/>
    <property type="evidence" value="ECO:0007669"/>
    <property type="project" value="InterPro"/>
</dbReference>